<feature type="non-terminal residue" evidence="8">
    <location>
        <position position="1"/>
    </location>
</feature>
<evidence type="ECO:0000256" key="3">
    <source>
        <dbReference type="ARBA" id="ARBA00022692"/>
    </source>
</evidence>
<dbReference type="InterPro" id="IPR003838">
    <property type="entry name" value="ABC3_permease_C"/>
</dbReference>
<dbReference type="EMBL" id="QFOI01000362">
    <property type="protein sequence ID" value="PZP43626.1"/>
    <property type="molecule type" value="Genomic_DNA"/>
</dbReference>
<feature type="domain" description="ABC3 transporter permease C-terminal" evidence="7">
    <location>
        <begin position="257"/>
        <end position="370"/>
    </location>
</feature>
<keyword evidence="3 6" id="KW-0812">Transmembrane</keyword>
<dbReference type="GO" id="GO:0005886">
    <property type="term" value="C:plasma membrane"/>
    <property type="evidence" value="ECO:0007669"/>
    <property type="project" value="UniProtKB-SubCell"/>
</dbReference>
<gene>
    <name evidence="8" type="ORF">DI598_15545</name>
</gene>
<comment type="caution">
    <text evidence="8">The sequence shown here is derived from an EMBL/GenBank/DDBJ whole genome shotgun (WGS) entry which is preliminary data.</text>
</comment>
<dbReference type="AlphaFoldDB" id="A0A2W5GDE7"/>
<dbReference type="Proteomes" id="UP000249645">
    <property type="component" value="Unassembled WGS sequence"/>
</dbReference>
<evidence type="ECO:0000259" key="7">
    <source>
        <dbReference type="Pfam" id="PF02687"/>
    </source>
</evidence>
<protein>
    <recommendedName>
        <fullName evidence="7">ABC3 transporter permease C-terminal domain-containing protein</fullName>
    </recommendedName>
</protein>
<evidence type="ECO:0000313" key="8">
    <source>
        <dbReference type="EMBL" id="PZP43626.1"/>
    </source>
</evidence>
<keyword evidence="5 6" id="KW-0472">Membrane</keyword>
<reference evidence="8 9" key="1">
    <citation type="submission" date="2017-11" db="EMBL/GenBank/DDBJ databases">
        <title>Infants hospitalized years apart are colonized by the same room-sourced microbial strains.</title>
        <authorList>
            <person name="Brooks B."/>
            <person name="Olm M.R."/>
            <person name="Firek B.A."/>
            <person name="Baker R."/>
            <person name="Thomas B.C."/>
            <person name="Morowitz M.J."/>
            <person name="Banfield J.F."/>
        </authorList>
    </citation>
    <scope>NUCLEOTIDE SEQUENCE [LARGE SCALE GENOMIC DNA]</scope>
    <source>
        <strain evidence="8">S2_009_000_R2_76</strain>
    </source>
</reference>
<keyword evidence="2" id="KW-1003">Cell membrane</keyword>
<evidence type="ECO:0000256" key="1">
    <source>
        <dbReference type="ARBA" id="ARBA00004651"/>
    </source>
</evidence>
<feature type="transmembrane region" description="Helical" evidence="6">
    <location>
        <begin position="340"/>
        <end position="359"/>
    </location>
</feature>
<organism evidence="8 9">
    <name type="scientific">Pseudopedobacter saltans</name>
    <dbReference type="NCBI Taxonomy" id="151895"/>
    <lineage>
        <taxon>Bacteria</taxon>
        <taxon>Pseudomonadati</taxon>
        <taxon>Bacteroidota</taxon>
        <taxon>Sphingobacteriia</taxon>
        <taxon>Sphingobacteriales</taxon>
        <taxon>Sphingobacteriaceae</taxon>
        <taxon>Pseudopedobacter</taxon>
    </lineage>
</organism>
<evidence type="ECO:0000256" key="6">
    <source>
        <dbReference type="SAM" id="Phobius"/>
    </source>
</evidence>
<proteinExistence type="predicted"/>
<feature type="transmembrane region" description="Helical" evidence="6">
    <location>
        <begin position="250"/>
        <end position="273"/>
    </location>
</feature>
<sequence length="377" mass="43600">KFRLSLLGIQTALGISILIVVATVWLQIRFLGKMDLGFDHKDLYYFKMSSDSLSVERNRDKLDSMILRYPSVVSHAYTSQMPLVGSDNNFEPIKTEHGTVNSLMVSNGGDFFSMIGTNKIFQGQLSKKEKDVVVNQTFVDMMHWKDSVIGKTIITDISPNMGFGWADTFIVRGVTKNILYENWEYKTYPIIYTYTSAHNGNFLLFRMKPNTDKAFVRNLEMKILNLFPGNPVQIKSSEADYENSFQQVDFLFKVLSFFSVLIIVGVILGFVTYANFYFQRVRKEMILRVLMGAKPLDFLLFFAKDVAFSLSISLVGSWLLCGFVLKIFFSHFAYLVQYPYWLYLIIPLFFILMAIFILWQTLKQLLKKEPAEILKYE</sequence>
<evidence type="ECO:0000256" key="5">
    <source>
        <dbReference type="ARBA" id="ARBA00023136"/>
    </source>
</evidence>
<feature type="transmembrane region" description="Helical" evidence="6">
    <location>
        <begin position="6"/>
        <end position="26"/>
    </location>
</feature>
<comment type="subcellular location">
    <subcellularLocation>
        <location evidence="1">Cell membrane</location>
        <topology evidence="1">Multi-pass membrane protein</topology>
    </subcellularLocation>
</comment>
<accession>A0A2W5GDE7</accession>
<keyword evidence="4 6" id="KW-1133">Transmembrane helix</keyword>
<name>A0A2W5GDE7_9SPHI</name>
<evidence type="ECO:0000256" key="4">
    <source>
        <dbReference type="ARBA" id="ARBA00022989"/>
    </source>
</evidence>
<dbReference type="Pfam" id="PF02687">
    <property type="entry name" value="FtsX"/>
    <property type="match status" value="1"/>
</dbReference>
<evidence type="ECO:0000256" key="2">
    <source>
        <dbReference type="ARBA" id="ARBA00022475"/>
    </source>
</evidence>
<evidence type="ECO:0000313" key="9">
    <source>
        <dbReference type="Proteomes" id="UP000249645"/>
    </source>
</evidence>